<protein>
    <submittedName>
        <fullName evidence="1">Uncharacterized protein</fullName>
    </submittedName>
</protein>
<organism evidence="1">
    <name type="scientific">Anguilla anguilla</name>
    <name type="common">European freshwater eel</name>
    <name type="synonym">Muraena anguilla</name>
    <dbReference type="NCBI Taxonomy" id="7936"/>
    <lineage>
        <taxon>Eukaryota</taxon>
        <taxon>Metazoa</taxon>
        <taxon>Chordata</taxon>
        <taxon>Craniata</taxon>
        <taxon>Vertebrata</taxon>
        <taxon>Euteleostomi</taxon>
        <taxon>Actinopterygii</taxon>
        <taxon>Neopterygii</taxon>
        <taxon>Teleostei</taxon>
        <taxon>Anguilliformes</taxon>
        <taxon>Anguillidae</taxon>
        <taxon>Anguilla</taxon>
    </lineage>
</organism>
<proteinExistence type="predicted"/>
<name>A0A0E9PCW5_ANGAN</name>
<dbReference type="EMBL" id="GBXM01106884">
    <property type="protein sequence ID" value="JAH01693.1"/>
    <property type="molecule type" value="Transcribed_RNA"/>
</dbReference>
<evidence type="ECO:0000313" key="1">
    <source>
        <dbReference type="EMBL" id="JAH01693.1"/>
    </source>
</evidence>
<accession>A0A0E9PCW5</accession>
<dbReference type="AlphaFoldDB" id="A0A0E9PCW5"/>
<reference evidence="1" key="1">
    <citation type="submission" date="2014-11" db="EMBL/GenBank/DDBJ databases">
        <authorList>
            <person name="Amaro Gonzalez C."/>
        </authorList>
    </citation>
    <scope>NUCLEOTIDE SEQUENCE</scope>
</reference>
<sequence length="23" mass="2703">MHESLNLSIRLAFFHQISLFPSD</sequence>
<reference evidence="1" key="2">
    <citation type="journal article" date="2015" name="Fish Shellfish Immunol.">
        <title>Early steps in the European eel (Anguilla anguilla)-Vibrio vulnificus interaction in the gills: Role of the RtxA13 toxin.</title>
        <authorList>
            <person name="Callol A."/>
            <person name="Pajuelo D."/>
            <person name="Ebbesson L."/>
            <person name="Teles M."/>
            <person name="MacKenzie S."/>
            <person name="Amaro C."/>
        </authorList>
    </citation>
    <scope>NUCLEOTIDE SEQUENCE</scope>
</reference>